<keyword evidence="5 12" id="KW-0812">Transmembrane</keyword>
<dbReference type="InterPro" id="IPR050059">
    <property type="entry name" value="ATP_synthase_B_chain"/>
</dbReference>
<evidence type="ECO:0000256" key="1">
    <source>
        <dbReference type="ARBA" id="ARBA00004167"/>
    </source>
</evidence>
<keyword evidence="9 12" id="KW-0472">Membrane</keyword>
<dbReference type="InterPro" id="IPR017707">
    <property type="entry name" value="Alt_ATP_synth_F0_bsu"/>
</dbReference>
<feature type="coiled-coil region" evidence="11">
    <location>
        <begin position="39"/>
        <end position="73"/>
    </location>
</feature>
<comment type="function">
    <text evidence="10">F(1)F(0) ATP synthase produces ATP from ADP in the presence of a proton or sodium gradient. F-type ATPases consist of two structural domains, F(1) containing the extramembraneous catalytic core and F(0) containing the membrane proton channel, linked together by a central stalk and a peripheral stalk. During catalysis, ATP synthesis in the catalytic domain of F(1) is coupled via a rotary mechanism of the central stalk subunits to proton translocation.</text>
</comment>
<reference evidence="13 14" key="1">
    <citation type="submission" date="2015-09" db="EMBL/GenBank/DDBJ databases">
        <title>A metagenomics-based metabolic model of nitrate-dependent anaerobic oxidation of methane by Methanoperedens-like archaea.</title>
        <authorList>
            <person name="Arshad A."/>
            <person name="Speth D.R."/>
            <person name="De Graaf R.M."/>
            <person name="Op Den Camp H.J."/>
            <person name="Jetten M.S."/>
            <person name="Welte C.U."/>
        </authorList>
    </citation>
    <scope>NUCLEOTIDE SEQUENCE [LARGE SCALE GENOMIC DNA]</scope>
</reference>
<dbReference type="GO" id="GO:0015986">
    <property type="term" value="P:proton motive force-driven ATP synthesis"/>
    <property type="evidence" value="ECO:0007669"/>
    <property type="project" value="InterPro"/>
</dbReference>
<dbReference type="NCBIfam" id="TIGR03321">
    <property type="entry name" value="alt_F1F0_F0_B"/>
    <property type="match status" value="1"/>
</dbReference>
<evidence type="ECO:0000256" key="2">
    <source>
        <dbReference type="ARBA" id="ARBA00005513"/>
    </source>
</evidence>
<dbReference type="CDD" id="cd06503">
    <property type="entry name" value="ATP-synt_Fo_b"/>
    <property type="match status" value="1"/>
</dbReference>
<name>A0A0P8AE25_9EURY</name>
<dbReference type="InterPro" id="IPR002146">
    <property type="entry name" value="ATP_synth_b/b'su_bac/chlpt"/>
</dbReference>
<sequence length="258" mass="30582">MVQIDYFTFFAQIVNFLVLILLLKFFLYGQIIKAMDEREKRIILRLQEAKDLKDEAENEIGTYRKNIRELSEKRESMLIEARKEAQTISEELIKKARSDVNESKDKWFEEVERQKKIFLTDLRRRSGEKIYSITRRVLQDLANDELEIHIINTFIKRIETMGEKEKEAIKEFIRNPQEKINIKSSFAIPGTLPERIKEALRDQIGNEAKFRFEIEPGLLCGIELHTRDKQISWSLGSYLDTLEEDISRSFDQKGMEEK</sequence>
<dbReference type="PANTHER" id="PTHR33445:SF2">
    <property type="entry name" value="ATP SYNTHASE SUBUNIT B', CHLOROPLASTIC"/>
    <property type="match status" value="1"/>
</dbReference>
<evidence type="ECO:0000256" key="12">
    <source>
        <dbReference type="SAM" id="Phobius"/>
    </source>
</evidence>
<comment type="caution">
    <text evidence="13">The sequence shown here is derived from an EMBL/GenBank/DDBJ whole genome shotgun (WGS) entry which is preliminary data.</text>
</comment>
<accession>A0A0P8AE25</accession>
<keyword evidence="6" id="KW-0375">Hydrogen ion transport</keyword>
<evidence type="ECO:0000313" key="13">
    <source>
        <dbReference type="EMBL" id="KPQ42448.1"/>
    </source>
</evidence>
<keyword evidence="7 12" id="KW-1133">Transmembrane helix</keyword>
<keyword evidence="11" id="KW-0175">Coiled coil</keyword>
<evidence type="ECO:0000256" key="7">
    <source>
        <dbReference type="ARBA" id="ARBA00022989"/>
    </source>
</evidence>
<comment type="subcellular location">
    <subcellularLocation>
        <location evidence="1">Membrane</location>
        <topology evidence="1">Single-pass membrane protein</topology>
    </subcellularLocation>
</comment>
<evidence type="ECO:0000256" key="4">
    <source>
        <dbReference type="ARBA" id="ARBA00022547"/>
    </source>
</evidence>
<dbReference type="Proteomes" id="UP000050360">
    <property type="component" value="Unassembled WGS sequence"/>
</dbReference>
<dbReference type="AlphaFoldDB" id="A0A0P8AE25"/>
<evidence type="ECO:0000256" key="11">
    <source>
        <dbReference type="SAM" id="Coils"/>
    </source>
</evidence>
<dbReference type="GO" id="GO:0046961">
    <property type="term" value="F:proton-transporting ATPase activity, rotational mechanism"/>
    <property type="evidence" value="ECO:0007669"/>
    <property type="project" value="TreeGrafter"/>
</dbReference>
<gene>
    <name evidence="13" type="ORF">MPEBLZ_02994</name>
</gene>
<proteinExistence type="inferred from homology"/>
<evidence type="ECO:0000256" key="10">
    <source>
        <dbReference type="ARBA" id="ARBA00025198"/>
    </source>
</evidence>
<organism evidence="13 14">
    <name type="scientific">Candidatus Methanoperedens nitratireducens</name>
    <dbReference type="NCBI Taxonomy" id="1392998"/>
    <lineage>
        <taxon>Archaea</taxon>
        <taxon>Methanobacteriati</taxon>
        <taxon>Methanobacteriota</taxon>
        <taxon>Stenosarchaea group</taxon>
        <taxon>Methanomicrobia</taxon>
        <taxon>Methanosarcinales</taxon>
        <taxon>ANME-2 cluster</taxon>
        <taxon>Candidatus Methanoperedentaceae</taxon>
        <taxon>Candidatus Methanoperedens</taxon>
    </lineage>
</organism>
<dbReference type="GO" id="GO:0045259">
    <property type="term" value="C:proton-transporting ATP synthase complex"/>
    <property type="evidence" value="ECO:0007669"/>
    <property type="project" value="UniProtKB-KW"/>
</dbReference>
<dbReference type="PANTHER" id="PTHR33445">
    <property type="entry name" value="ATP SYNTHASE SUBUNIT B', CHLOROPLASTIC"/>
    <property type="match status" value="1"/>
</dbReference>
<evidence type="ECO:0000256" key="9">
    <source>
        <dbReference type="ARBA" id="ARBA00023136"/>
    </source>
</evidence>
<comment type="similarity">
    <text evidence="2">Belongs to the ATPase B chain family.</text>
</comment>
<evidence type="ECO:0000256" key="3">
    <source>
        <dbReference type="ARBA" id="ARBA00022448"/>
    </source>
</evidence>
<keyword evidence="8" id="KW-0406">Ion transport</keyword>
<evidence type="ECO:0000313" key="14">
    <source>
        <dbReference type="Proteomes" id="UP000050360"/>
    </source>
</evidence>
<evidence type="ECO:0000256" key="5">
    <source>
        <dbReference type="ARBA" id="ARBA00022692"/>
    </source>
</evidence>
<feature type="transmembrane region" description="Helical" evidence="12">
    <location>
        <begin position="6"/>
        <end position="28"/>
    </location>
</feature>
<dbReference type="EMBL" id="LKCM01000234">
    <property type="protein sequence ID" value="KPQ42448.1"/>
    <property type="molecule type" value="Genomic_DNA"/>
</dbReference>
<keyword evidence="3" id="KW-0813">Transport</keyword>
<evidence type="ECO:0000256" key="8">
    <source>
        <dbReference type="ARBA" id="ARBA00023065"/>
    </source>
</evidence>
<dbReference type="HAMAP" id="MF_01398">
    <property type="entry name" value="ATP_synth_b_bprime"/>
    <property type="match status" value="1"/>
</dbReference>
<dbReference type="Pfam" id="PF00430">
    <property type="entry name" value="ATP-synt_B"/>
    <property type="match status" value="1"/>
</dbReference>
<keyword evidence="4" id="KW-0138">CF(0)</keyword>
<evidence type="ECO:0000256" key="6">
    <source>
        <dbReference type="ARBA" id="ARBA00022781"/>
    </source>
</evidence>
<protein>
    <submittedName>
        <fullName evidence="13">H(+)-transporting ATP synthase subunit B</fullName>
    </submittedName>
</protein>